<keyword evidence="7" id="KW-0853">WD repeat</keyword>
<feature type="transmembrane region" description="Helical" evidence="9">
    <location>
        <begin position="580"/>
        <end position="600"/>
    </location>
</feature>
<keyword evidence="9" id="KW-1133">Transmembrane helix</keyword>
<dbReference type="EnsemblMetazoa" id="SSS_4718s_mrna">
    <property type="protein sequence ID" value="KAF7491163.1"/>
    <property type="gene ID" value="SSS_4718"/>
</dbReference>
<keyword evidence="9" id="KW-0812">Transmembrane</keyword>
<dbReference type="EMBL" id="WVUK01000060">
    <property type="protein sequence ID" value="KAF7491163.1"/>
    <property type="molecule type" value="Genomic_DNA"/>
</dbReference>
<comment type="catalytic activity">
    <reaction evidence="2">
        <text>a 1,2-diacyl-sn-glycero-3-phospho-(1D-myo-inositol-3-phosphate) + H2O = a 1,2-diacyl-sn-glycero-3-phospho-(1D-myo-inositol) + phosphate</text>
        <dbReference type="Rhea" id="RHEA:12316"/>
        <dbReference type="ChEBI" id="CHEBI:15377"/>
        <dbReference type="ChEBI" id="CHEBI:43474"/>
        <dbReference type="ChEBI" id="CHEBI:57880"/>
        <dbReference type="ChEBI" id="CHEBI:58088"/>
        <dbReference type="EC" id="3.1.3.64"/>
    </reaction>
    <physiologicalReaction direction="left-to-right" evidence="2">
        <dbReference type="Rhea" id="RHEA:12317"/>
    </physiologicalReaction>
</comment>
<feature type="transmembrane region" description="Helical" evidence="9">
    <location>
        <begin position="545"/>
        <end position="568"/>
    </location>
</feature>
<reference evidence="13" key="1">
    <citation type="journal article" date="2020" name="PLoS Negl. Trop. Dis.">
        <title>High-quality nuclear genome for Sarcoptes scabiei-A critical resource for a neglected parasite.</title>
        <authorList>
            <person name="Korhonen P.K."/>
            <person name="Gasser R.B."/>
            <person name="Ma G."/>
            <person name="Wang T."/>
            <person name="Stroehlein A.J."/>
            <person name="Young N.D."/>
            <person name="Ang C.S."/>
            <person name="Fernando D.D."/>
            <person name="Lu H.C."/>
            <person name="Taylor S."/>
            <person name="Reynolds S.L."/>
            <person name="Mofiz E."/>
            <person name="Najaraj S.H."/>
            <person name="Gowda H."/>
            <person name="Madugundu A."/>
            <person name="Renuse S."/>
            <person name="Holt D."/>
            <person name="Pandey A."/>
            <person name="Papenfuss A.T."/>
            <person name="Fischer K."/>
        </authorList>
    </citation>
    <scope>NUCLEOTIDE SEQUENCE [LARGE SCALE GENOMIC DNA]</scope>
</reference>
<comment type="catalytic activity">
    <reaction evidence="3">
        <text>a 1,2-diacyl-sn-glycero-3-phospho-(1D-myo-inositol 4-phosphate) + H2O = a 1,2-diacyl-sn-glycero-3-phospho-(1D-myo-inositol) + phosphate</text>
        <dbReference type="Rhea" id="RHEA:55652"/>
        <dbReference type="ChEBI" id="CHEBI:15377"/>
        <dbReference type="ChEBI" id="CHEBI:43474"/>
        <dbReference type="ChEBI" id="CHEBI:57880"/>
        <dbReference type="ChEBI" id="CHEBI:58178"/>
    </reaction>
    <physiologicalReaction direction="left-to-right" evidence="3">
        <dbReference type="Rhea" id="RHEA:55653"/>
    </physiologicalReaction>
</comment>
<evidence type="ECO:0000256" key="8">
    <source>
        <dbReference type="SAM" id="MobiDB-lite"/>
    </source>
</evidence>
<name>A0A834R7A6_SARSC</name>
<dbReference type="PANTHER" id="PTHR45662">
    <property type="entry name" value="PHOSPHATIDYLINOSITIDE PHOSPHATASE SAC1"/>
    <property type="match status" value="1"/>
</dbReference>
<organism evidence="11">
    <name type="scientific">Sarcoptes scabiei</name>
    <name type="common">Itch mite</name>
    <name type="synonym">Acarus scabiei</name>
    <dbReference type="NCBI Taxonomy" id="52283"/>
    <lineage>
        <taxon>Eukaryota</taxon>
        <taxon>Metazoa</taxon>
        <taxon>Ecdysozoa</taxon>
        <taxon>Arthropoda</taxon>
        <taxon>Chelicerata</taxon>
        <taxon>Arachnida</taxon>
        <taxon>Acari</taxon>
        <taxon>Acariformes</taxon>
        <taxon>Sarcoptiformes</taxon>
        <taxon>Astigmata</taxon>
        <taxon>Psoroptidia</taxon>
        <taxon>Sarcoptoidea</taxon>
        <taxon>Sarcoptidae</taxon>
        <taxon>Sarcoptinae</taxon>
        <taxon>Sarcoptes</taxon>
    </lineage>
</organism>
<dbReference type="GO" id="GO:0043812">
    <property type="term" value="F:phosphatidylinositol-4-phosphate phosphatase activity"/>
    <property type="evidence" value="ECO:0007669"/>
    <property type="project" value="TreeGrafter"/>
</dbReference>
<dbReference type="Pfam" id="PF02383">
    <property type="entry name" value="Syja_N"/>
    <property type="match status" value="1"/>
</dbReference>
<dbReference type="OrthoDB" id="405996at2759"/>
<evidence type="ECO:0000313" key="11">
    <source>
        <dbReference type="EMBL" id="KAF7491163.1"/>
    </source>
</evidence>
<dbReference type="Pfam" id="PF00400">
    <property type="entry name" value="WD40"/>
    <property type="match status" value="2"/>
</dbReference>
<accession>A0A834R7A6</accession>
<dbReference type="PROSITE" id="PS50082">
    <property type="entry name" value="WD_REPEATS_2"/>
    <property type="match status" value="2"/>
</dbReference>
<sequence length="1172" mass="133806">MSIEISRTSSNRFRFYRTYKNFYLQLISSSKNSSSIASMLMIERRTKKFSLCDDIESRLIQDSIQGEEIYGLFGIIRLITDSYLILITETKSIGSLGDQEEIFRIENIEIVPFDSDVDNQSMNFTDQQIDFNQRYLLMIKTILRMPNYYFSYTYDLSSNYQRTIQQSLTSNGSSFIEKTNIEFVWNHFLISDLIADRAFHPYCLPIICGFVSIQQLSLPNHYITWALISRRSTKRSGTRWFTRGINTEGWVANFIETEQILFERNSELRFSFLQIRGSIPMYWTQLPDLSYKPKFVIPNAPHIESYALHVRRLAQNYGHLCFVNLISSTGSEGKLNKGFIDLIHEANLYRGNDIPFVNLESFDFHRECRLQGWEILSKLLGRLQSTIDEYGYTCYSSTKGMIRTQKGIFRTNCIDSLDRTNVVQSLIAKNILKQQLIQIGVFRPYDDIANYFVFNRSFNNVWADNADACSIQYAGTGALKSDFTRTGKRRMKGMIADGLNSLIRYCKNNFEDGFRQDCFDLILGVYRIVDGEGKQVKCPLEKRNVWKIFSLPLFFLFSLFMLTSSIVFASFQIEFRIEQAFYSLFWFTMLSICSVIMYYLDFYNQVLVDLGSKLSTKLAIKMKRSQVAIITQMSSNDDDSIVILDVSSGNILSTYNTSASNNQSSKLLMIARHCIDRIADQYLITGYQNSPILNVWSLSRKNYLEMKMILPGEVNCLCVSPDANYCLVGIKTKLYLWQISSGYLLNVLDKHYQDIRVVKITSDCSYILTGGHDGLVMIWNFAKALIATSDSFQIVDGERDCFQPEKIIVCSSMSVLDIHLSIEGFQKRFVVSTDESNLVKIYNLPSGILIATISFPSIIISIVLDRIEHSLFCGSSKGPIYHVRLKSIQSETIKNEYSDNSNYQIQKIKSKDFLDLSLTQSTNELQSFTGHTASVNVLSLTIDGQGLLSGSTDKTLRIWHIFSHSLMRTISFKGPISNLFILPSFSSLFENDIFNQSSTTTAFRCDGKSISTSKNKPISFQSGQFRSNDHTAITIPLETFQRDIWRLKFDPLAMIESTSKTIQRDDQTNHALNAFESGGCLSIQAIDQSSIQSSPLDDSEPSLDLLMNSTSKENDKTNENDCESIVTNDQSQQSTNSSPINPHQRIGELSEANYKLYRFAIDQICGKILADS</sequence>
<dbReference type="GO" id="GO:0046856">
    <property type="term" value="P:phosphatidylinositol dephosphorylation"/>
    <property type="evidence" value="ECO:0007669"/>
    <property type="project" value="TreeGrafter"/>
</dbReference>
<proteinExistence type="predicted"/>
<keyword evidence="9" id="KW-0472">Membrane</keyword>
<gene>
    <name evidence="11" type="ORF">SSS_4718</name>
</gene>
<dbReference type="PANTHER" id="PTHR45662:SF2">
    <property type="entry name" value="PHOSPHATIDYLINOSITOL-3-PHOSPHATASE SAC1"/>
    <property type="match status" value="1"/>
</dbReference>
<dbReference type="GO" id="GO:0004438">
    <property type="term" value="F:phosphatidylinositol-3-phosphate phosphatase activity"/>
    <property type="evidence" value="ECO:0007669"/>
    <property type="project" value="UniProtKB-EC"/>
</dbReference>
<evidence type="ECO:0000256" key="6">
    <source>
        <dbReference type="ARBA" id="ARBA00041911"/>
    </source>
</evidence>
<evidence type="ECO:0000313" key="12">
    <source>
        <dbReference type="EnsemblMetazoa" id="KAF7491163.1"/>
    </source>
</evidence>
<dbReference type="SMART" id="SM00320">
    <property type="entry name" value="WD40"/>
    <property type="match status" value="4"/>
</dbReference>
<feature type="region of interest" description="Disordered" evidence="8">
    <location>
        <begin position="1091"/>
        <end position="1121"/>
    </location>
</feature>
<evidence type="ECO:0000313" key="13">
    <source>
        <dbReference type="Proteomes" id="UP000070412"/>
    </source>
</evidence>
<evidence type="ECO:0000259" key="10">
    <source>
        <dbReference type="PROSITE" id="PS50275"/>
    </source>
</evidence>
<reference evidence="11" key="2">
    <citation type="submission" date="2020-01" db="EMBL/GenBank/DDBJ databases">
        <authorList>
            <person name="Korhonen P.K.K."/>
            <person name="Guangxu M.G."/>
            <person name="Wang T.W."/>
            <person name="Stroehlein A.J.S."/>
            <person name="Young N.D."/>
            <person name="Ang C.-S.A."/>
            <person name="Fernando D.W.F."/>
            <person name="Lu H.L."/>
            <person name="Taylor S.T."/>
            <person name="Ehtesham M.E.M."/>
            <person name="Najaraj S.H.N."/>
            <person name="Harsha G.H.G."/>
            <person name="Madugundu A.M."/>
            <person name="Renuse S.R."/>
            <person name="Holt D.H."/>
            <person name="Pandey A.P."/>
            <person name="Papenfuss A.P."/>
            <person name="Gasser R.B.G."/>
            <person name="Fischer K.F."/>
        </authorList>
    </citation>
    <scope>NUCLEOTIDE SEQUENCE</scope>
    <source>
        <strain evidence="11">SSS_KF_BRIS2020</strain>
    </source>
</reference>
<feature type="repeat" description="WD" evidence="7">
    <location>
        <begin position="928"/>
        <end position="969"/>
    </location>
</feature>
<evidence type="ECO:0000256" key="2">
    <source>
        <dbReference type="ARBA" id="ARBA00036631"/>
    </source>
</evidence>
<evidence type="ECO:0000256" key="5">
    <source>
        <dbReference type="ARBA" id="ARBA00041396"/>
    </source>
</evidence>
<dbReference type="InterPro" id="IPR002013">
    <property type="entry name" value="SAC_dom"/>
</dbReference>
<dbReference type="InterPro" id="IPR001680">
    <property type="entry name" value="WD40_rpt"/>
</dbReference>
<dbReference type="PROSITE" id="PS50294">
    <property type="entry name" value="WD_REPEATS_REGION"/>
    <property type="match status" value="2"/>
</dbReference>
<dbReference type="InterPro" id="IPR015943">
    <property type="entry name" value="WD40/YVTN_repeat-like_dom_sf"/>
</dbReference>
<dbReference type="Gene3D" id="2.130.10.10">
    <property type="entry name" value="YVTN repeat-like/Quinoprotein amine dehydrogenase"/>
    <property type="match status" value="2"/>
</dbReference>
<dbReference type="PROSITE" id="PS50275">
    <property type="entry name" value="SAC"/>
    <property type="match status" value="1"/>
</dbReference>
<keyword evidence="13" id="KW-1185">Reference proteome</keyword>
<dbReference type="InterPro" id="IPR011047">
    <property type="entry name" value="Quinoprotein_ADH-like_sf"/>
</dbReference>
<protein>
    <recommendedName>
        <fullName evidence="4">Phosphatidylinositol-3-phosphatase SAC1</fullName>
        <ecNumber evidence="1">3.1.3.64</ecNumber>
    </recommendedName>
    <alternativeName>
        <fullName evidence="6">Phosphatidylinositol-4-phosphate phosphatase</fullName>
    </alternativeName>
    <alternativeName>
        <fullName evidence="5">Suppressor of actin mutations 1-like protein</fullName>
    </alternativeName>
</protein>
<reference evidence="12" key="3">
    <citation type="submission" date="2022-06" db="UniProtKB">
        <authorList>
            <consortium name="EnsemblMetazoa"/>
        </authorList>
    </citation>
    <scope>IDENTIFICATION</scope>
</reference>
<feature type="domain" description="SAC" evidence="10">
    <location>
        <begin position="139"/>
        <end position="475"/>
    </location>
</feature>
<feature type="repeat" description="WD" evidence="7">
    <location>
        <begin position="748"/>
        <end position="789"/>
    </location>
</feature>
<dbReference type="Proteomes" id="UP000070412">
    <property type="component" value="Unassembled WGS sequence"/>
</dbReference>
<evidence type="ECO:0000256" key="3">
    <source>
        <dbReference type="ARBA" id="ARBA00036807"/>
    </source>
</evidence>
<evidence type="ECO:0000256" key="1">
    <source>
        <dbReference type="ARBA" id="ARBA00013038"/>
    </source>
</evidence>
<dbReference type="SUPFAM" id="SSF50998">
    <property type="entry name" value="Quinoprotein alcohol dehydrogenase-like"/>
    <property type="match status" value="1"/>
</dbReference>
<evidence type="ECO:0000256" key="4">
    <source>
        <dbReference type="ARBA" id="ARBA00040795"/>
    </source>
</evidence>
<dbReference type="AlphaFoldDB" id="A0A834R7A6"/>
<dbReference type="GO" id="GO:0005783">
    <property type="term" value="C:endoplasmic reticulum"/>
    <property type="evidence" value="ECO:0007669"/>
    <property type="project" value="TreeGrafter"/>
</dbReference>
<feature type="compositionally biased region" description="Low complexity" evidence="8">
    <location>
        <begin position="1091"/>
        <end position="1106"/>
    </location>
</feature>
<dbReference type="EC" id="3.1.3.64" evidence="1"/>
<evidence type="ECO:0000256" key="7">
    <source>
        <dbReference type="PROSITE-ProRule" id="PRU00221"/>
    </source>
</evidence>
<evidence type="ECO:0000256" key="9">
    <source>
        <dbReference type="SAM" id="Phobius"/>
    </source>
</evidence>